<dbReference type="Proteomes" id="UP000030624">
    <property type="component" value="Chromosome"/>
</dbReference>
<dbReference type="PANTHER" id="PTHR30349">
    <property type="entry name" value="PHAGE INTEGRASE-RELATED"/>
    <property type="match status" value="1"/>
</dbReference>
<reference evidence="6 7" key="1">
    <citation type="journal article" date="2015" name="Appl. Environ. Microbiol.">
        <title>The Geoglobus acetivorans genome: Fe(III) reduction, acetate utilization, autotrophic growth, and degradation of aromatic compounds in a hyperthermophilic archaeon.</title>
        <authorList>
            <person name="Mardanov A.V."/>
            <person name="Slododkina G.B."/>
            <person name="Slobodkin A.I."/>
            <person name="Beletsky A.V."/>
            <person name="Gavrilov S.N."/>
            <person name="Kublanov I.V."/>
            <person name="Bonch-Osmolovskaya E.A."/>
            <person name="Skryabin K.G."/>
            <person name="Ravin N.V."/>
        </authorList>
    </citation>
    <scope>NUCLEOTIDE SEQUENCE [LARGE SCALE GENOMIC DNA]</scope>
    <source>
        <strain evidence="6 7">SBH6</strain>
    </source>
</reference>
<evidence type="ECO:0000313" key="6">
    <source>
        <dbReference type="EMBL" id="AIY90067.1"/>
    </source>
</evidence>
<name>A0A0A7GGJ8_GEOAI</name>
<dbReference type="Pfam" id="PF00589">
    <property type="entry name" value="Phage_integrase"/>
    <property type="match status" value="1"/>
</dbReference>
<dbReference type="KEGG" id="gac:GACE_1023"/>
<dbReference type="GO" id="GO:0003677">
    <property type="term" value="F:DNA binding"/>
    <property type="evidence" value="ECO:0007669"/>
    <property type="project" value="UniProtKB-UniRule"/>
</dbReference>
<dbReference type="PROSITE" id="PS51900">
    <property type="entry name" value="CB"/>
    <property type="match status" value="1"/>
</dbReference>
<dbReference type="PROSITE" id="PS51898">
    <property type="entry name" value="TYR_RECOMBINASE"/>
    <property type="match status" value="1"/>
</dbReference>
<dbReference type="GO" id="GO:0006310">
    <property type="term" value="P:DNA recombination"/>
    <property type="evidence" value="ECO:0007669"/>
    <property type="project" value="UniProtKB-KW"/>
</dbReference>
<dbReference type="SUPFAM" id="SSF56349">
    <property type="entry name" value="DNA breaking-rejoining enzymes"/>
    <property type="match status" value="1"/>
</dbReference>
<sequence>MRFKKHYPDEYDVIKEFSDDLLAEGLSELRIGSYVEYLKRIRDIAEGKKLTEFDKSDVRGVINHYQILCNRGDLSDSTVFEVKKTLKKFFKWLGKEELVSWFSLGNVENKLSPADLITEEEFKKMLSACQNSRDRAFLSLIYETGARIGEIGSMKIKDVIFDEYGAVVWFSLRNTSSKKHRRKLRVVFSAQYLAAWLKDHPLKDDPEAPLWVKLSGKNRLQHVEYNDIRAQLKRIAKRAGIKKRIYPHLFRHTRATRLLQQVPEIVGAKFMGWVPGTKMTRVYIHLADQDVENAILNLYGLKTENDSKDLEVRKCPRCDFINDAESRFCSRCGLPLNEDALKEVEEWERQKAEAMKLLSNPEFLAKFMSMMQEIEMIKQIYKELRKNAQVGRDDLQK</sequence>
<dbReference type="InterPro" id="IPR010998">
    <property type="entry name" value="Integrase_recombinase_N"/>
</dbReference>
<evidence type="ECO:0000256" key="3">
    <source>
        <dbReference type="PROSITE-ProRule" id="PRU01248"/>
    </source>
</evidence>
<organism evidence="6 7">
    <name type="scientific">Geoglobus acetivorans</name>
    <dbReference type="NCBI Taxonomy" id="565033"/>
    <lineage>
        <taxon>Archaea</taxon>
        <taxon>Methanobacteriati</taxon>
        <taxon>Methanobacteriota</taxon>
        <taxon>Archaeoglobi</taxon>
        <taxon>Archaeoglobales</taxon>
        <taxon>Archaeoglobaceae</taxon>
        <taxon>Geoglobus</taxon>
    </lineage>
</organism>
<dbReference type="PANTHER" id="PTHR30349:SF87">
    <property type="entry name" value="TRANSPOSASE A"/>
    <property type="match status" value="1"/>
</dbReference>
<dbReference type="GeneID" id="24797609"/>
<evidence type="ECO:0000313" key="7">
    <source>
        <dbReference type="Proteomes" id="UP000030624"/>
    </source>
</evidence>
<evidence type="ECO:0000256" key="1">
    <source>
        <dbReference type="ARBA" id="ARBA00023125"/>
    </source>
</evidence>
<proteinExistence type="predicted"/>
<dbReference type="Gene3D" id="1.10.150.130">
    <property type="match status" value="1"/>
</dbReference>
<dbReference type="CDD" id="cd00397">
    <property type="entry name" value="DNA_BRE_C"/>
    <property type="match status" value="1"/>
</dbReference>
<keyword evidence="2" id="KW-0233">DNA recombination</keyword>
<dbReference type="InterPro" id="IPR013762">
    <property type="entry name" value="Integrase-like_cat_sf"/>
</dbReference>
<dbReference type="GO" id="GO:0015074">
    <property type="term" value="P:DNA integration"/>
    <property type="evidence" value="ECO:0007669"/>
    <property type="project" value="InterPro"/>
</dbReference>
<evidence type="ECO:0000256" key="2">
    <source>
        <dbReference type="ARBA" id="ARBA00023172"/>
    </source>
</evidence>
<dbReference type="RefSeq" id="WP_048091708.1">
    <property type="nucleotide sequence ID" value="NZ_CP009552.1"/>
</dbReference>
<evidence type="ECO:0000259" key="4">
    <source>
        <dbReference type="PROSITE" id="PS51898"/>
    </source>
</evidence>
<dbReference type="InterPro" id="IPR050090">
    <property type="entry name" value="Tyrosine_recombinase_XerCD"/>
</dbReference>
<accession>A0A0A7GGJ8</accession>
<dbReference type="InterPro" id="IPR044068">
    <property type="entry name" value="CB"/>
</dbReference>
<dbReference type="Gene3D" id="1.10.443.10">
    <property type="entry name" value="Intergrase catalytic core"/>
    <property type="match status" value="1"/>
</dbReference>
<protein>
    <submittedName>
        <fullName evidence="6">Phage integrase</fullName>
    </submittedName>
</protein>
<dbReference type="EMBL" id="CP009552">
    <property type="protein sequence ID" value="AIY90067.1"/>
    <property type="molecule type" value="Genomic_DNA"/>
</dbReference>
<keyword evidence="1 3" id="KW-0238">DNA-binding</keyword>
<evidence type="ECO:0000259" key="5">
    <source>
        <dbReference type="PROSITE" id="PS51900"/>
    </source>
</evidence>
<gene>
    <name evidence="6" type="ORF">GACE_1023</name>
</gene>
<feature type="domain" description="Tyr recombinase" evidence="4">
    <location>
        <begin position="112"/>
        <end position="296"/>
    </location>
</feature>
<dbReference type="InterPro" id="IPR011010">
    <property type="entry name" value="DNA_brk_join_enz"/>
</dbReference>
<dbReference type="HOGENOM" id="CLU_027562_2_2_2"/>
<dbReference type="eggNOG" id="arCOG01242">
    <property type="taxonomic scope" value="Archaea"/>
</dbReference>
<feature type="domain" description="Core-binding (CB)" evidence="5">
    <location>
        <begin position="8"/>
        <end position="94"/>
    </location>
</feature>
<dbReference type="InterPro" id="IPR002104">
    <property type="entry name" value="Integrase_catalytic"/>
</dbReference>
<dbReference type="AlphaFoldDB" id="A0A0A7GGJ8"/>